<proteinExistence type="predicted"/>
<dbReference type="Gene3D" id="3.40.630.30">
    <property type="match status" value="1"/>
</dbReference>
<dbReference type="Pfam" id="PF13508">
    <property type="entry name" value="Acetyltransf_7"/>
    <property type="match status" value="1"/>
</dbReference>
<sequence>ERRKKLPHLFNFAVKFGVIKGEVFATSYNFEAISIWLPSDKNEMTLSDQIRCGGISIIPKIGLKFIFKQEPVFQFVHAIHDQHAPFDHLYFNALGVRPEHQKKAHGSTLMNTILNKSEKLNLPIYLETNNKRNVSLYEKFGFEVVDGSIIPQTDIWNWGMLRNPKISGI</sequence>
<dbReference type="SUPFAM" id="SSF55729">
    <property type="entry name" value="Acyl-CoA N-acyltransferases (Nat)"/>
    <property type="match status" value="1"/>
</dbReference>
<protein>
    <recommendedName>
        <fullName evidence="1">N-acetyltransferase domain-containing protein</fullName>
    </recommendedName>
</protein>
<dbReference type="EMBL" id="BARW01022884">
    <property type="protein sequence ID" value="GAI89566.1"/>
    <property type="molecule type" value="Genomic_DNA"/>
</dbReference>
<dbReference type="AlphaFoldDB" id="X1TDY2"/>
<dbReference type="PROSITE" id="PS51186">
    <property type="entry name" value="GNAT"/>
    <property type="match status" value="1"/>
</dbReference>
<dbReference type="PANTHER" id="PTHR42791:SF1">
    <property type="entry name" value="N-ACETYLTRANSFERASE DOMAIN-CONTAINING PROTEIN"/>
    <property type="match status" value="1"/>
</dbReference>
<dbReference type="GO" id="GO:0016747">
    <property type="term" value="F:acyltransferase activity, transferring groups other than amino-acyl groups"/>
    <property type="evidence" value="ECO:0007669"/>
    <property type="project" value="InterPro"/>
</dbReference>
<gene>
    <name evidence="2" type="ORF">S12H4_38081</name>
</gene>
<name>X1TDY2_9ZZZZ</name>
<dbReference type="CDD" id="cd04301">
    <property type="entry name" value="NAT_SF"/>
    <property type="match status" value="1"/>
</dbReference>
<evidence type="ECO:0000259" key="1">
    <source>
        <dbReference type="PROSITE" id="PS51186"/>
    </source>
</evidence>
<reference evidence="2" key="1">
    <citation type="journal article" date="2014" name="Front. Microbiol.">
        <title>High frequency of phylogenetically diverse reductive dehalogenase-homologous genes in deep subseafloor sedimentary metagenomes.</title>
        <authorList>
            <person name="Kawai M."/>
            <person name="Futagami T."/>
            <person name="Toyoda A."/>
            <person name="Takaki Y."/>
            <person name="Nishi S."/>
            <person name="Hori S."/>
            <person name="Arai W."/>
            <person name="Tsubouchi T."/>
            <person name="Morono Y."/>
            <person name="Uchiyama I."/>
            <person name="Ito T."/>
            <person name="Fujiyama A."/>
            <person name="Inagaki F."/>
            <person name="Takami H."/>
        </authorList>
    </citation>
    <scope>NUCLEOTIDE SEQUENCE</scope>
    <source>
        <strain evidence="2">Expedition CK06-06</strain>
    </source>
</reference>
<organism evidence="2">
    <name type="scientific">marine sediment metagenome</name>
    <dbReference type="NCBI Taxonomy" id="412755"/>
    <lineage>
        <taxon>unclassified sequences</taxon>
        <taxon>metagenomes</taxon>
        <taxon>ecological metagenomes</taxon>
    </lineage>
</organism>
<feature type="non-terminal residue" evidence="2">
    <location>
        <position position="1"/>
    </location>
</feature>
<dbReference type="PANTHER" id="PTHR42791">
    <property type="entry name" value="GNAT FAMILY ACETYLTRANSFERASE"/>
    <property type="match status" value="1"/>
</dbReference>
<feature type="domain" description="N-acetyltransferase" evidence="1">
    <location>
        <begin position="14"/>
        <end position="165"/>
    </location>
</feature>
<comment type="caution">
    <text evidence="2">The sequence shown here is derived from an EMBL/GenBank/DDBJ whole genome shotgun (WGS) entry which is preliminary data.</text>
</comment>
<dbReference type="InterPro" id="IPR052523">
    <property type="entry name" value="Trichothecene_AcTrans"/>
</dbReference>
<dbReference type="InterPro" id="IPR000182">
    <property type="entry name" value="GNAT_dom"/>
</dbReference>
<dbReference type="InterPro" id="IPR016181">
    <property type="entry name" value="Acyl_CoA_acyltransferase"/>
</dbReference>
<accession>X1TDY2</accession>
<evidence type="ECO:0000313" key="2">
    <source>
        <dbReference type="EMBL" id="GAI89566.1"/>
    </source>
</evidence>